<organism evidence="2 3">
    <name type="scientific">Phyllachora maydis</name>
    <dbReference type="NCBI Taxonomy" id="1825666"/>
    <lineage>
        <taxon>Eukaryota</taxon>
        <taxon>Fungi</taxon>
        <taxon>Dikarya</taxon>
        <taxon>Ascomycota</taxon>
        <taxon>Pezizomycotina</taxon>
        <taxon>Sordariomycetes</taxon>
        <taxon>Sordariomycetidae</taxon>
        <taxon>Phyllachorales</taxon>
        <taxon>Phyllachoraceae</taxon>
        <taxon>Phyllachora</taxon>
    </lineage>
</organism>
<accession>A0AAD9MEZ6</accession>
<comment type="caution">
    <text evidence="2">The sequence shown here is derived from an EMBL/GenBank/DDBJ whole genome shotgun (WGS) entry which is preliminary data.</text>
</comment>
<gene>
    <name evidence="2" type="ORF">P8C59_006888</name>
</gene>
<proteinExistence type="predicted"/>
<dbReference type="Proteomes" id="UP001217918">
    <property type="component" value="Unassembled WGS sequence"/>
</dbReference>
<feature type="region of interest" description="Disordered" evidence="1">
    <location>
        <begin position="31"/>
        <end position="73"/>
    </location>
</feature>
<dbReference type="EMBL" id="JAQQPM010000006">
    <property type="protein sequence ID" value="KAK2072540.1"/>
    <property type="molecule type" value="Genomic_DNA"/>
</dbReference>
<sequence length="73" mass="8296">MTYARPRIRQEQQQQQQQLFAVRMRLSARAAGRLQPSTMQGGKVSLSRSVIHSIDPVPHPGRQHANTPRLPDQ</sequence>
<evidence type="ECO:0000313" key="3">
    <source>
        <dbReference type="Proteomes" id="UP001217918"/>
    </source>
</evidence>
<dbReference type="AlphaFoldDB" id="A0AAD9MEZ6"/>
<reference evidence="2" key="1">
    <citation type="journal article" date="2023" name="Mol. Plant Microbe Interact.">
        <title>Elucidating the Obligate Nature and Biological Capacity of an Invasive Fungal Corn Pathogen.</title>
        <authorList>
            <person name="MacCready J.S."/>
            <person name="Roggenkamp E.M."/>
            <person name="Gdanetz K."/>
            <person name="Chilvers M.I."/>
        </authorList>
    </citation>
    <scope>NUCLEOTIDE SEQUENCE</scope>
    <source>
        <strain evidence="2">PM02</strain>
    </source>
</reference>
<protein>
    <submittedName>
        <fullName evidence="2">Uncharacterized protein</fullName>
    </submittedName>
</protein>
<evidence type="ECO:0000256" key="1">
    <source>
        <dbReference type="SAM" id="MobiDB-lite"/>
    </source>
</evidence>
<evidence type="ECO:0000313" key="2">
    <source>
        <dbReference type="EMBL" id="KAK2072540.1"/>
    </source>
</evidence>
<keyword evidence="3" id="KW-1185">Reference proteome</keyword>
<name>A0AAD9MEZ6_9PEZI</name>
<feature type="compositionally biased region" description="Polar residues" evidence="1">
    <location>
        <begin position="35"/>
        <end position="50"/>
    </location>
</feature>